<dbReference type="Pfam" id="PF04773">
    <property type="entry name" value="FecR"/>
    <property type="match status" value="1"/>
</dbReference>
<proteinExistence type="predicted"/>
<dbReference type="InterPro" id="IPR006860">
    <property type="entry name" value="FecR"/>
</dbReference>
<feature type="domain" description="FecR protein" evidence="2">
    <location>
        <begin position="140"/>
        <end position="237"/>
    </location>
</feature>
<dbReference type="OrthoDB" id="332253at2"/>
<dbReference type="NCBIfam" id="NF047528">
    <property type="entry name" value="LIMLP_03685_anti-sigma"/>
    <property type="match status" value="1"/>
</dbReference>
<evidence type="ECO:0000259" key="2">
    <source>
        <dbReference type="Pfam" id="PF04773"/>
    </source>
</evidence>
<dbReference type="AlphaFoldDB" id="A0A2N0A1E1"/>
<protein>
    <submittedName>
        <fullName evidence="3">Iron dicitrate transport regulator FecR</fullName>
    </submittedName>
</protein>
<comment type="caution">
    <text evidence="3">The sequence shown here is derived from an EMBL/GenBank/DDBJ whole genome shotgun (WGS) entry which is preliminary data.</text>
</comment>
<evidence type="ECO:0000256" key="1">
    <source>
        <dbReference type="SAM" id="Phobius"/>
    </source>
</evidence>
<organism evidence="3 4">
    <name type="scientific">Leptospira neocaledonica</name>
    <dbReference type="NCBI Taxonomy" id="2023192"/>
    <lineage>
        <taxon>Bacteria</taxon>
        <taxon>Pseudomonadati</taxon>
        <taxon>Spirochaetota</taxon>
        <taxon>Spirochaetia</taxon>
        <taxon>Leptospirales</taxon>
        <taxon>Leptospiraceae</taxon>
        <taxon>Leptospira</taxon>
    </lineage>
</organism>
<dbReference type="Proteomes" id="UP000231843">
    <property type="component" value="Unassembled WGS sequence"/>
</dbReference>
<gene>
    <name evidence="3" type="ORF">CH365_06930</name>
</gene>
<accession>A0A2N0A1E1</accession>
<dbReference type="PANTHER" id="PTHR30273">
    <property type="entry name" value="PERIPLASMIC SIGNAL SENSOR AND SIGMA FACTOR ACTIVATOR FECR-RELATED"/>
    <property type="match status" value="1"/>
</dbReference>
<feature type="transmembrane region" description="Helical" evidence="1">
    <location>
        <begin position="83"/>
        <end position="101"/>
    </location>
</feature>
<dbReference type="EMBL" id="NPEA01000003">
    <property type="protein sequence ID" value="PJZ78136.1"/>
    <property type="molecule type" value="Genomic_DNA"/>
</dbReference>
<keyword evidence="1" id="KW-0812">Transmembrane</keyword>
<dbReference type="InterPro" id="IPR012373">
    <property type="entry name" value="Ferrdict_sens_TM"/>
</dbReference>
<evidence type="ECO:0000313" key="4">
    <source>
        <dbReference type="Proteomes" id="UP000231843"/>
    </source>
</evidence>
<keyword evidence="4" id="KW-1185">Reference proteome</keyword>
<dbReference type="GO" id="GO:0016989">
    <property type="term" value="F:sigma factor antagonist activity"/>
    <property type="evidence" value="ECO:0007669"/>
    <property type="project" value="TreeGrafter"/>
</dbReference>
<dbReference type="PANTHER" id="PTHR30273:SF2">
    <property type="entry name" value="PROTEIN FECR"/>
    <property type="match status" value="1"/>
</dbReference>
<keyword evidence="1" id="KW-0472">Membrane</keyword>
<name>A0A2N0A1E1_9LEPT</name>
<reference evidence="3 4" key="1">
    <citation type="submission" date="2017-07" db="EMBL/GenBank/DDBJ databases">
        <title>Leptospira spp. isolated from tropical soils.</title>
        <authorList>
            <person name="Thibeaux R."/>
            <person name="Iraola G."/>
            <person name="Ferres I."/>
            <person name="Bierque E."/>
            <person name="Girault D."/>
            <person name="Soupe-Gilbert M.-E."/>
            <person name="Picardeau M."/>
            <person name="Goarant C."/>
        </authorList>
    </citation>
    <scope>NUCLEOTIDE SEQUENCE [LARGE SCALE GENOMIC DNA]</scope>
    <source>
        <strain evidence="3 4">ES4-C-A1</strain>
    </source>
</reference>
<keyword evidence="1" id="KW-1133">Transmembrane helix</keyword>
<dbReference type="RefSeq" id="WP_100767840.1">
    <property type="nucleotide sequence ID" value="NZ_NPEA01000003.1"/>
</dbReference>
<evidence type="ECO:0000313" key="3">
    <source>
        <dbReference type="EMBL" id="PJZ78136.1"/>
    </source>
</evidence>
<sequence>MALDTQQSNSFEDLLELYLSGELDAAGKKQLLEIVLKEPERAAEYRKITQIQSQLRTSSASQELKNLSPQTSSKKVLPFLKPAIYFAAAALVFAIFGIYFYKGSQIKKGEATLDKFTYSYGDCSIEGKTSQAGEDVSGKRIVSGKSSLCDVQLEGEKSVSLRALPDTDFTAERKEKEIHVSLGYGTILLDSQGPKDAESISIGSDDFKLILEGTKVSVNKGQADSSLSVKVLEGKVRLESGGAIFWESVSSWLTKEEIALLAKEYPILFDKQQLTIESGQQLAWKGFSPARMKGLKKIEDSIKASKKSQPSAQLDETLIKSLKPHVDSLPKDPFLISPKELKNSLKKILPDEKADLERKFASMVRFPPKDLKEREQLMELVKKVDKASITDILNGKGPGAPGTPGVPGASNTLSQEIRILYLKDGSTERGVIYQQDSFYVVIRPDGNLIIPVDAVEKIESE</sequence>